<dbReference type="OrthoDB" id="10265211at2759"/>
<dbReference type="EMBL" id="JAEPRC010000768">
    <property type="protein sequence ID" value="KAG2192004.1"/>
    <property type="molecule type" value="Genomic_DNA"/>
</dbReference>
<keyword evidence="3" id="KW-0235">DNA replication</keyword>
<dbReference type="GO" id="GO:0006270">
    <property type="term" value="P:DNA replication initiation"/>
    <property type="evidence" value="ECO:0007669"/>
    <property type="project" value="TreeGrafter"/>
</dbReference>
<evidence type="ECO:0000259" key="7">
    <source>
        <dbReference type="Pfam" id="PF07034"/>
    </source>
</evidence>
<dbReference type="Pfam" id="PF18137">
    <property type="entry name" value="WHD_ORC"/>
    <property type="match status" value="1"/>
</dbReference>
<protein>
    <recommendedName>
        <fullName evidence="11">Origin recognition complex subunit 3</fullName>
    </recommendedName>
</protein>
<comment type="subcellular location">
    <subcellularLocation>
        <location evidence="1">Nucleus</location>
    </subcellularLocation>
</comment>
<gene>
    <name evidence="9" type="ORF">INT46_001008</name>
</gene>
<comment type="similarity">
    <text evidence="2">Belongs to the ORC3 family.</text>
</comment>
<feature type="region of interest" description="Disordered" evidence="6">
    <location>
        <begin position="206"/>
        <end position="228"/>
    </location>
</feature>
<dbReference type="PANTHER" id="PTHR12748:SF0">
    <property type="entry name" value="ORIGIN RECOGNITION COMPLEX SUBUNIT 3"/>
    <property type="match status" value="1"/>
</dbReference>
<feature type="domain" description="Origin recognition complex subunit 3 winged helix C-terminal" evidence="8">
    <location>
        <begin position="691"/>
        <end position="800"/>
    </location>
</feature>
<evidence type="ECO:0000256" key="3">
    <source>
        <dbReference type="ARBA" id="ARBA00022705"/>
    </source>
</evidence>
<dbReference type="Proteomes" id="UP000650833">
    <property type="component" value="Unassembled WGS sequence"/>
</dbReference>
<organism evidence="9 10">
    <name type="scientific">Mucor plumbeus</name>
    <dbReference type="NCBI Taxonomy" id="97098"/>
    <lineage>
        <taxon>Eukaryota</taxon>
        <taxon>Fungi</taxon>
        <taxon>Fungi incertae sedis</taxon>
        <taxon>Mucoromycota</taxon>
        <taxon>Mucoromycotina</taxon>
        <taxon>Mucoromycetes</taxon>
        <taxon>Mucorales</taxon>
        <taxon>Mucorineae</taxon>
        <taxon>Mucoraceae</taxon>
        <taxon>Mucor</taxon>
    </lineage>
</organism>
<dbReference type="Pfam" id="PF07034">
    <property type="entry name" value="ORC3_N"/>
    <property type="match status" value="1"/>
</dbReference>
<feature type="domain" description="Origin recognition complex subunit 3 N-terminal" evidence="7">
    <location>
        <begin position="12"/>
        <end position="408"/>
    </location>
</feature>
<evidence type="ECO:0000259" key="8">
    <source>
        <dbReference type="Pfam" id="PF18137"/>
    </source>
</evidence>
<name>A0A8H7QH12_9FUNG</name>
<keyword evidence="5" id="KW-0539">Nucleus</keyword>
<evidence type="ECO:0000256" key="1">
    <source>
        <dbReference type="ARBA" id="ARBA00004123"/>
    </source>
</evidence>
<evidence type="ECO:0000313" key="10">
    <source>
        <dbReference type="Proteomes" id="UP000650833"/>
    </source>
</evidence>
<dbReference type="AlphaFoldDB" id="A0A8H7QH12"/>
<evidence type="ECO:0000256" key="5">
    <source>
        <dbReference type="ARBA" id="ARBA00023242"/>
    </source>
</evidence>
<keyword evidence="10" id="KW-1185">Reference proteome</keyword>
<comment type="caution">
    <text evidence="9">The sequence shown here is derived from an EMBL/GenBank/DDBJ whole genome shotgun (WGS) entry which is preliminary data.</text>
</comment>
<sequence length="803" mass="93513">MASTTTALVRDNFDSISEGCFLVMPGKKRQHKGIQSTKAKKTKANTKNFTIAQRSEEDSQKLLYDGFQQLFDGRESIESMLNRKKYFKECWSQVDKTITNILLDMNQTAVKKICDFVDKDHDVDESLIKLPFHEIPTGLVFAGINTPDHDTQFAHIASKLQEAPTPENKRKKKDFVALLHSKNCLNIKNMMKTMIERFLANEQDVDGSNIGFNENEEENDDEAEDDEDTIRVTERRAATYSLGNGATLAKPSKCLPYDMQLLEGWYKYQTNRTSSSPNLVVILQDFESFEPAVVQDFFTICSEYRSRLPIVCIVGIATSTEILHQSLSKSTIGLLRIEKFKLEQSEVWFNRVIEKMFLDSTSTMKFGARPYKFLLDHFYLYDFSISKVTASLKYAYMHHFYGNPLSVFLPLMQHDKTKMEDYLTEWMVREMLNEHHITHVRMLNSFKTYIESLVSTEPKKALRLLEDDEYLITKVIPNLLQDIKIYQQEFKMGINLLVLLQAQFPSFTSFTSLRKSKRLLLLEALEANDKFTEKGDLVKSLVILIRKIDEKHISKLLIELRQFFEKSEYQGINTSILEQLNEWQERFDHLMEADDKYTAKMEERAKKLEGMLLPDVQTSRLTETARKVQTQSIEHLKNKGSEASKIAMSIAEWIERVLVHHLRSFTKLPLYELIYYTNIKLHEKSFASQPRASVQTALTQPQHYMNCSCCHIEKSDQILLTEHDTCILYKLYLECGRMINLYDWFVAFGCIIEREKRSPNQKLEENEVQARFIRSVAELQFLGFIKPTQRKTDHVIRLTWSNI</sequence>
<dbReference type="GO" id="GO:0003688">
    <property type="term" value="F:DNA replication origin binding"/>
    <property type="evidence" value="ECO:0007669"/>
    <property type="project" value="TreeGrafter"/>
</dbReference>
<keyword evidence="4" id="KW-0238">DNA-binding</keyword>
<dbReference type="InterPro" id="IPR040855">
    <property type="entry name" value="ORC_WH_C"/>
</dbReference>
<evidence type="ECO:0000256" key="6">
    <source>
        <dbReference type="SAM" id="MobiDB-lite"/>
    </source>
</evidence>
<dbReference type="InterPro" id="IPR045667">
    <property type="entry name" value="ORC3_N"/>
</dbReference>
<feature type="compositionally biased region" description="Acidic residues" evidence="6">
    <location>
        <begin position="214"/>
        <end position="228"/>
    </location>
</feature>
<dbReference type="GO" id="GO:0005664">
    <property type="term" value="C:nuclear origin of replication recognition complex"/>
    <property type="evidence" value="ECO:0007669"/>
    <property type="project" value="InterPro"/>
</dbReference>
<dbReference type="GO" id="GO:0031261">
    <property type="term" value="C:DNA replication preinitiation complex"/>
    <property type="evidence" value="ECO:0007669"/>
    <property type="project" value="TreeGrafter"/>
</dbReference>
<evidence type="ECO:0000313" key="9">
    <source>
        <dbReference type="EMBL" id="KAG2192004.1"/>
    </source>
</evidence>
<evidence type="ECO:0008006" key="11">
    <source>
        <dbReference type="Google" id="ProtNLM"/>
    </source>
</evidence>
<dbReference type="InterPro" id="IPR020795">
    <property type="entry name" value="ORC3"/>
</dbReference>
<dbReference type="PANTHER" id="PTHR12748">
    <property type="entry name" value="ORIGIN RECOGNITION COMPLEX SUBUNIT 3"/>
    <property type="match status" value="1"/>
</dbReference>
<dbReference type="GO" id="GO:0005656">
    <property type="term" value="C:nuclear pre-replicative complex"/>
    <property type="evidence" value="ECO:0007669"/>
    <property type="project" value="TreeGrafter"/>
</dbReference>
<reference evidence="9" key="1">
    <citation type="submission" date="2020-12" db="EMBL/GenBank/DDBJ databases">
        <title>Metabolic potential, ecology and presence of endohyphal bacteria is reflected in genomic diversity of Mucoromycotina.</title>
        <authorList>
            <person name="Muszewska A."/>
            <person name="Okrasinska A."/>
            <person name="Steczkiewicz K."/>
            <person name="Drgas O."/>
            <person name="Orlowska M."/>
            <person name="Perlinska-Lenart U."/>
            <person name="Aleksandrzak-Piekarczyk T."/>
            <person name="Szatraj K."/>
            <person name="Zielenkiewicz U."/>
            <person name="Pilsyk S."/>
            <person name="Malc E."/>
            <person name="Mieczkowski P."/>
            <person name="Kruszewska J.S."/>
            <person name="Biernat P."/>
            <person name="Pawlowska J."/>
        </authorList>
    </citation>
    <scope>NUCLEOTIDE SEQUENCE</scope>
    <source>
        <strain evidence="9">CBS 226.32</strain>
    </source>
</reference>
<evidence type="ECO:0000256" key="4">
    <source>
        <dbReference type="ARBA" id="ARBA00023125"/>
    </source>
</evidence>
<accession>A0A8H7QH12</accession>
<evidence type="ECO:0000256" key="2">
    <source>
        <dbReference type="ARBA" id="ARBA00010977"/>
    </source>
</evidence>
<dbReference type="CDD" id="cd20704">
    <property type="entry name" value="Orc3"/>
    <property type="match status" value="2"/>
</dbReference>
<proteinExistence type="inferred from homology"/>